<dbReference type="InterPro" id="IPR019587">
    <property type="entry name" value="Polyketide_cyclase/dehydratase"/>
</dbReference>
<sequence length="139" mass="15161">MRYHTSVHVNAPLAHVWAVLTDVARWPEWTPSVREVRRLDGGPLAVGSRTRIHQPRLPAAVWRVTELAEQQGFTWQTVSGGVTTVAGHRLAAADDGVTVTFSIEQTGLLAPLVGLLTAGLTRKYVDMEARGLRQRCTGG</sequence>
<dbReference type="EMBL" id="JAMTCK010000002">
    <property type="protein sequence ID" value="MCP2164072.1"/>
    <property type="molecule type" value="Genomic_DNA"/>
</dbReference>
<dbReference type="Proteomes" id="UP001206128">
    <property type="component" value="Unassembled WGS sequence"/>
</dbReference>
<evidence type="ECO:0000313" key="2">
    <source>
        <dbReference type="Proteomes" id="UP001206128"/>
    </source>
</evidence>
<dbReference type="Pfam" id="PF10604">
    <property type="entry name" value="Polyketide_cyc2"/>
    <property type="match status" value="1"/>
</dbReference>
<dbReference type="AlphaFoldDB" id="A0AAE3G9D0"/>
<dbReference type="SUPFAM" id="SSF55961">
    <property type="entry name" value="Bet v1-like"/>
    <property type="match status" value="1"/>
</dbReference>
<dbReference type="RefSeq" id="WP_253767373.1">
    <property type="nucleotide sequence ID" value="NZ_JAMTCK010000002.1"/>
</dbReference>
<name>A0AAE3G9D0_9PSEU</name>
<dbReference type="Gene3D" id="3.30.530.20">
    <property type="match status" value="1"/>
</dbReference>
<protein>
    <submittedName>
        <fullName evidence="1">Polyketide cyclase / dehydrase and lipid transport</fullName>
    </submittedName>
</protein>
<proteinExistence type="predicted"/>
<gene>
    <name evidence="1" type="ORF">LX83_000912</name>
</gene>
<evidence type="ECO:0000313" key="1">
    <source>
        <dbReference type="EMBL" id="MCP2164072.1"/>
    </source>
</evidence>
<reference evidence="1" key="1">
    <citation type="submission" date="2022-06" db="EMBL/GenBank/DDBJ databases">
        <title>Genomic Encyclopedia of Archaeal and Bacterial Type Strains, Phase II (KMG-II): from individual species to whole genera.</title>
        <authorList>
            <person name="Goeker M."/>
        </authorList>
    </citation>
    <scope>NUCLEOTIDE SEQUENCE</scope>
    <source>
        <strain evidence="1">DSM 43935</strain>
    </source>
</reference>
<accession>A0AAE3G9D0</accession>
<dbReference type="InterPro" id="IPR023393">
    <property type="entry name" value="START-like_dom_sf"/>
</dbReference>
<dbReference type="CDD" id="cd08862">
    <property type="entry name" value="SRPBCC_Smu440-like"/>
    <property type="match status" value="1"/>
</dbReference>
<organism evidence="1 2">
    <name type="scientific">Goodfellowiella coeruleoviolacea</name>
    <dbReference type="NCBI Taxonomy" id="334858"/>
    <lineage>
        <taxon>Bacteria</taxon>
        <taxon>Bacillati</taxon>
        <taxon>Actinomycetota</taxon>
        <taxon>Actinomycetes</taxon>
        <taxon>Pseudonocardiales</taxon>
        <taxon>Pseudonocardiaceae</taxon>
        <taxon>Goodfellowiella</taxon>
    </lineage>
</organism>
<comment type="caution">
    <text evidence="1">The sequence shown here is derived from an EMBL/GenBank/DDBJ whole genome shotgun (WGS) entry which is preliminary data.</text>
</comment>
<keyword evidence="2" id="KW-1185">Reference proteome</keyword>